<feature type="transmembrane region" description="Helical" evidence="1">
    <location>
        <begin position="80"/>
        <end position="100"/>
    </location>
</feature>
<dbReference type="PATRIC" id="fig|1434109.4.peg.4611"/>
<evidence type="ECO:0000313" key="2">
    <source>
        <dbReference type="EMBL" id="AKB52818.1"/>
    </source>
</evidence>
<gene>
    <name evidence="2" type="ORF">MSBRW_3565</name>
</gene>
<dbReference type="RefSeq" id="WP_011306174.1">
    <property type="nucleotide sequence ID" value="NZ_CP009526.1"/>
</dbReference>
<organism evidence="2 3">
    <name type="scientific">Methanosarcina barkeri str. Wiesmoor</name>
    <dbReference type="NCBI Taxonomy" id="1434109"/>
    <lineage>
        <taxon>Archaea</taxon>
        <taxon>Methanobacteriati</taxon>
        <taxon>Methanobacteriota</taxon>
        <taxon>Stenosarchaea group</taxon>
        <taxon>Methanomicrobia</taxon>
        <taxon>Methanosarcinales</taxon>
        <taxon>Methanosarcinaceae</taxon>
        <taxon>Methanosarcina</taxon>
    </lineage>
</organism>
<dbReference type="HOGENOM" id="CLU_1363666_0_0_2"/>
<keyword evidence="1" id="KW-1133">Transmembrane helix</keyword>
<dbReference type="GeneID" id="24825200"/>
<evidence type="ECO:0000313" key="3">
    <source>
        <dbReference type="Proteomes" id="UP000033038"/>
    </source>
</evidence>
<feature type="transmembrane region" description="Helical" evidence="1">
    <location>
        <begin position="153"/>
        <end position="175"/>
    </location>
</feature>
<dbReference type="Pfam" id="PF07895">
    <property type="entry name" value="DUF1673"/>
    <property type="match status" value="1"/>
</dbReference>
<dbReference type="InterPro" id="IPR012874">
    <property type="entry name" value="DUF1673_METspp"/>
</dbReference>
<reference evidence="2 3" key="1">
    <citation type="submission" date="2014-07" db="EMBL/GenBank/DDBJ databases">
        <title>Methanogenic archaea and the global carbon cycle.</title>
        <authorList>
            <person name="Henriksen J.R."/>
            <person name="Luke J."/>
            <person name="Reinhart S."/>
            <person name="Benedict M.N."/>
            <person name="Youngblut N.D."/>
            <person name="Metcalf M.E."/>
            <person name="Whitaker R.J."/>
            <person name="Metcalf W.W."/>
        </authorList>
    </citation>
    <scope>NUCLEOTIDE SEQUENCE [LARGE SCALE GENOMIC DNA]</scope>
    <source>
        <strain evidence="2 3">Wiesmoor</strain>
    </source>
</reference>
<dbReference type="Proteomes" id="UP000033038">
    <property type="component" value="Chromosome"/>
</dbReference>
<dbReference type="KEGG" id="mbw:MSBRW_3565"/>
<feature type="transmembrane region" description="Helical" evidence="1">
    <location>
        <begin position="120"/>
        <end position="141"/>
    </location>
</feature>
<dbReference type="AlphaFoldDB" id="A0A0E3QR33"/>
<name>A0A0E3QR33_METBA</name>
<feature type="transmembrane region" description="Helical" evidence="1">
    <location>
        <begin position="56"/>
        <end position="74"/>
    </location>
</feature>
<evidence type="ECO:0008006" key="4">
    <source>
        <dbReference type="Google" id="ProtNLM"/>
    </source>
</evidence>
<sequence>MSLRVKNIKKLMGWCPNAKASESRRNISFENFDSDIPDKAKGDNGDQRNPGWLRKTSAYTILINILFTLAYLLAINHLGLNLTFLLAGFSISVAVIVFDWKKQMRRYDTLAQKHICDNSFMKKVSQIMNLIFYAFLFYWIFSGDVERNHSMQVIISFMSGLLVVMWLSYFQLIYWQKKNHKTIYFDKSHGTWKKSYVILERK</sequence>
<evidence type="ECO:0000256" key="1">
    <source>
        <dbReference type="SAM" id="Phobius"/>
    </source>
</evidence>
<keyword evidence="1" id="KW-0812">Transmembrane</keyword>
<proteinExistence type="predicted"/>
<dbReference type="EMBL" id="CP009526">
    <property type="protein sequence ID" value="AKB52818.1"/>
    <property type="molecule type" value="Genomic_DNA"/>
</dbReference>
<keyword evidence="1" id="KW-0472">Membrane</keyword>
<accession>A0A0E3QR33</accession>
<protein>
    <recommendedName>
        <fullName evidence="4">DUF1673 domain-containing protein</fullName>
    </recommendedName>
</protein>